<gene>
    <name evidence="5" type="ORF">RYX56_12015</name>
</gene>
<evidence type="ECO:0000256" key="1">
    <source>
        <dbReference type="ARBA" id="ARBA00023002"/>
    </source>
</evidence>
<organism evidence="5 6">
    <name type="scientific">Alkalihalophilus lindianensis</name>
    <dbReference type="NCBI Taxonomy" id="1630542"/>
    <lineage>
        <taxon>Bacteria</taxon>
        <taxon>Bacillati</taxon>
        <taxon>Bacillota</taxon>
        <taxon>Bacilli</taxon>
        <taxon>Bacillales</taxon>
        <taxon>Bacillaceae</taxon>
        <taxon>Alkalihalophilus</taxon>
    </lineage>
</organism>
<dbReference type="SUPFAM" id="SSF48179">
    <property type="entry name" value="6-phosphogluconate dehydrogenase C-terminal domain-like"/>
    <property type="match status" value="1"/>
</dbReference>
<keyword evidence="1" id="KW-0560">Oxidoreductase</keyword>
<keyword evidence="2" id="KW-0520">NAD</keyword>
<feature type="domain" description="UDP-glucose/GDP-mannose dehydrogenase C-terminal" evidence="4">
    <location>
        <begin position="317"/>
        <end position="410"/>
    </location>
</feature>
<dbReference type="InterPro" id="IPR014026">
    <property type="entry name" value="UDP-Glc/GDP-Man_DH_dimer"/>
</dbReference>
<keyword evidence="6" id="KW-1185">Reference proteome</keyword>
<proteinExistence type="inferred from homology"/>
<dbReference type="Pfam" id="PF00984">
    <property type="entry name" value="UDPG_MGDP_dh"/>
    <property type="match status" value="1"/>
</dbReference>
<name>A0ABU3XCP8_9BACI</name>
<dbReference type="PANTHER" id="PTHR43491:SF1">
    <property type="entry name" value="UDP-N-ACETYL-D-MANNOSAMINE DEHYDROGENASE"/>
    <property type="match status" value="1"/>
</dbReference>
<dbReference type="InterPro" id="IPR001732">
    <property type="entry name" value="UDP-Glc/GDP-Man_DH_N"/>
</dbReference>
<dbReference type="SUPFAM" id="SSF52413">
    <property type="entry name" value="UDP-glucose/GDP-mannose dehydrogenase C-terminal domain"/>
    <property type="match status" value="1"/>
</dbReference>
<dbReference type="RefSeq" id="WP_317122287.1">
    <property type="nucleotide sequence ID" value="NZ_JAWJBA010000003.1"/>
</dbReference>
<comment type="caution">
    <text evidence="5">The sequence shown here is derived from an EMBL/GenBank/DDBJ whole genome shotgun (WGS) entry which is preliminary data.</text>
</comment>
<dbReference type="InterPro" id="IPR036220">
    <property type="entry name" value="UDP-Glc/GDP-Man_DH_C_sf"/>
</dbReference>
<evidence type="ECO:0000256" key="2">
    <source>
        <dbReference type="ARBA" id="ARBA00023027"/>
    </source>
</evidence>
<dbReference type="Gene3D" id="3.40.50.720">
    <property type="entry name" value="NAD(P)-binding Rossmann-like Domain"/>
    <property type="match status" value="2"/>
</dbReference>
<evidence type="ECO:0000313" key="6">
    <source>
        <dbReference type="Proteomes" id="UP001287282"/>
    </source>
</evidence>
<dbReference type="EMBL" id="JAWJBA010000003">
    <property type="protein sequence ID" value="MDV2685098.1"/>
    <property type="molecule type" value="Genomic_DNA"/>
</dbReference>
<dbReference type="Pfam" id="PF03720">
    <property type="entry name" value="UDPG_MGDP_dh_C"/>
    <property type="match status" value="1"/>
</dbReference>
<evidence type="ECO:0000259" key="4">
    <source>
        <dbReference type="SMART" id="SM00984"/>
    </source>
</evidence>
<accession>A0ABU3XCP8</accession>
<dbReference type="SMART" id="SM00984">
    <property type="entry name" value="UDPG_MGDP_dh_C"/>
    <property type="match status" value="1"/>
</dbReference>
<reference evidence="5 6" key="1">
    <citation type="submission" date="2023-10" db="EMBL/GenBank/DDBJ databases">
        <title>Screening of Alkalihalobacillus lindianensis BZ-TG-R113 and Its Alleviation of Salt Stress on Rapeseed Growth.</title>
        <authorList>
            <person name="Zhao B."/>
            <person name="Guo T."/>
        </authorList>
    </citation>
    <scope>NUCLEOTIDE SEQUENCE [LARGE SCALE GENOMIC DNA]</scope>
    <source>
        <strain evidence="5 6">BZ-TG-R113</strain>
    </source>
</reference>
<dbReference type="SUPFAM" id="SSF51735">
    <property type="entry name" value="NAD(P)-binding Rossmann-fold domains"/>
    <property type="match status" value="1"/>
</dbReference>
<dbReference type="PANTHER" id="PTHR43491">
    <property type="entry name" value="UDP-N-ACETYL-D-MANNOSAMINE DEHYDROGENASE"/>
    <property type="match status" value="1"/>
</dbReference>
<dbReference type="PIRSF" id="PIRSF000124">
    <property type="entry name" value="UDPglc_GDPman_dh"/>
    <property type="match status" value="1"/>
</dbReference>
<protein>
    <submittedName>
        <fullName evidence="5">Nucleotide sugar dehydrogenase</fullName>
    </submittedName>
</protein>
<dbReference type="InterPro" id="IPR028359">
    <property type="entry name" value="UDP_ManNAc/GlcNAc_DH"/>
</dbReference>
<dbReference type="InterPro" id="IPR008927">
    <property type="entry name" value="6-PGluconate_DH-like_C_sf"/>
</dbReference>
<dbReference type="InterPro" id="IPR017476">
    <property type="entry name" value="UDP-Glc/GDP-Man"/>
</dbReference>
<dbReference type="InterPro" id="IPR014027">
    <property type="entry name" value="UDP-Glc/GDP-Man_DH_C"/>
</dbReference>
<dbReference type="InterPro" id="IPR036291">
    <property type="entry name" value="NAD(P)-bd_dom_sf"/>
</dbReference>
<dbReference type="PIRSF" id="PIRSF500136">
    <property type="entry name" value="UDP_ManNAc_DH"/>
    <property type="match status" value="1"/>
</dbReference>
<sequence length="418" mass="47198">MKRKVGIIGLGYVGLPLAMLFHSKDFNVIGIDIDPFKLSEYKKGKSYLSTITNEEMTALRNTATFSFTDDFSAIGEVDVIILCVPTPLSETHQPDLTYIQAALNAATPYIKRNQVIILESSTYPGTTEEVIKPTLEKMGRTVGVDIFLGYSPERIDPGNQTLPFEQIPKIVSGVTEACLNQVESIYESVFESLVPVTSPKVAEMTKLVENTQRFINISFINDIGRLCHVMDIDIWDVVKAASTKPYGFTPYFPSAGIGGHCIPVDPLYLKWKAEQLRLKTPFIDLAKKINDEQPRYVVNRITHLLKRNMVTPQSKLLLIGLTYKPNTNDVRESSAITIFEELVSAGYLVSYHDPYIENITINREEKKASSLDNLGDYDCIVLLCNHSQLDYQRILNEAQLIFDTRNCFEDNYSHVYRL</sequence>
<comment type="similarity">
    <text evidence="3">Belongs to the UDP-glucose/GDP-mannose dehydrogenase family.</text>
</comment>
<evidence type="ECO:0000256" key="3">
    <source>
        <dbReference type="PIRNR" id="PIRNR000124"/>
    </source>
</evidence>
<dbReference type="Pfam" id="PF03721">
    <property type="entry name" value="UDPG_MGDP_dh_N"/>
    <property type="match status" value="1"/>
</dbReference>
<evidence type="ECO:0000313" key="5">
    <source>
        <dbReference type="EMBL" id="MDV2685098.1"/>
    </source>
</evidence>
<dbReference type="NCBIfam" id="TIGR03026">
    <property type="entry name" value="NDP-sugDHase"/>
    <property type="match status" value="1"/>
</dbReference>
<dbReference type="Proteomes" id="UP001287282">
    <property type="component" value="Unassembled WGS sequence"/>
</dbReference>